<accession>A0A4R6R528</accession>
<keyword evidence="2" id="KW-1185">Reference proteome</keyword>
<dbReference type="EMBL" id="SNXW01000011">
    <property type="protein sequence ID" value="TDP80685.1"/>
    <property type="molecule type" value="Genomic_DNA"/>
</dbReference>
<protein>
    <submittedName>
        <fullName evidence="1">Uncharacterized protein</fullName>
    </submittedName>
</protein>
<comment type="caution">
    <text evidence="1">The sequence shown here is derived from an EMBL/GenBank/DDBJ whole genome shotgun (WGS) entry which is preliminary data.</text>
</comment>
<evidence type="ECO:0000313" key="2">
    <source>
        <dbReference type="Proteomes" id="UP000294593"/>
    </source>
</evidence>
<dbReference type="Proteomes" id="UP000294593">
    <property type="component" value="Unassembled WGS sequence"/>
</dbReference>
<gene>
    <name evidence="1" type="ORF">EV672_11120</name>
</gene>
<dbReference type="AlphaFoldDB" id="A0A4R6R528"/>
<reference evidence="1 2" key="1">
    <citation type="submission" date="2019-03" db="EMBL/GenBank/DDBJ databases">
        <title>Genomic Encyclopedia of Type Strains, Phase IV (KMG-IV): sequencing the most valuable type-strain genomes for metagenomic binning, comparative biology and taxonomic classification.</title>
        <authorList>
            <person name="Goeker M."/>
        </authorList>
    </citation>
    <scope>NUCLEOTIDE SEQUENCE [LARGE SCALE GENOMIC DNA]</scope>
    <source>
        <strain evidence="1 2">DSM 11901</strain>
    </source>
</reference>
<evidence type="ECO:0000313" key="1">
    <source>
        <dbReference type="EMBL" id="TDP80685.1"/>
    </source>
</evidence>
<name>A0A4R6R528_9BURK</name>
<organism evidence="1 2">
    <name type="scientific">Aquabacterium commune</name>
    <dbReference type="NCBI Taxonomy" id="70586"/>
    <lineage>
        <taxon>Bacteria</taxon>
        <taxon>Pseudomonadati</taxon>
        <taxon>Pseudomonadota</taxon>
        <taxon>Betaproteobacteria</taxon>
        <taxon>Burkholderiales</taxon>
        <taxon>Aquabacterium</taxon>
    </lineage>
</organism>
<proteinExistence type="predicted"/>
<sequence>MERFRQSAAGKGVVARAEVAKLAKAKPKQALEIARGIEHPWYRCQAITSVAEVHPAASAVKDWLQEAMQAAQSQTEPNRVASVASWPLRVLVKVDEASAATHTKALLKVIALEPHGLRKLDGLKGILVAVASSAELRSLTFTPFLQAAKASQGWRTERIIDLVARTLAPLDRSDAMSLLSSRPATRYTKRSRALLSQMSGASDTGAPLDT</sequence>